<dbReference type="InterPro" id="IPR036188">
    <property type="entry name" value="FAD/NAD-bd_sf"/>
</dbReference>
<comment type="caution">
    <text evidence="9">The sequence shown here is derived from an EMBL/GenBank/DDBJ whole genome shotgun (WGS) entry which is preliminary data.</text>
</comment>
<dbReference type="SUPFAM" id="SSF69593">
    <property type="entry name" value="Glycerol-3-phosphate (1)-acyltransferase"/>
    <property type="match status" value="1"/>
</dbReference>
<dbReference type="PANTHER" id="PTHR23023">
    <property type="entry name" value="DIMETHYLANILINE MONOOXYGENASE"/>
    <property type="match status" value="1"/>
</dbReference>
<accession>A0ABW2N5B5</accession>
<evidence type="ECO:0000313" key="9">
    <source>
        <dbReference type="EMBL" id="MFC7362491.1"/>
    </source>
</evidence>
<keyword evidence="10" id="KW-1185">Reference proteome</keyword>
<keyword evidence="3" id="KW-0285">Flavoprotein</keyword>
<feature type="domain" description="Phospholipid/glycerol acyltransferase" evidence="8">
    <location>
        <begin position="503"/>
        <end position="612"/>
    </location>
</feature>
<dbReference type="PRINTS" id="PR00370">
    <property type="entry name" value="FMOXYGENASE"/>
</dbReference>
<dbReference type="InterPro" id="IPR050346">
    <property type="entry name" value="FMO-like"/>
</dbReference>
<dbReference type="InterPro" id="IPR020946">
    <property type="entry name" value="Flavin_mOase-like"/>
</dbReference>
<evidence type="ECO:0000256" key="6">
    <source>
        <dbReference type="ARBA" id="ARBA00023002"/>
    </source>
</evidence>
<keyword evidence="6" id="KW-0560">Oxidoreductase</keyword>
<reference evidence="10" key="1">
    <citation type="journal article" date="2019" name="Int. J. Syst. Evol. Microbiol.">
        <title>The Global Catalogue of Microorganisms (GCM) 10K type strain sequencing project: providing services to taxonomists for standard genome sequencing and annotation.</title>
        <authorList>
            <consortium name="The Broad Institute Genomics Platform"/>
            <consortium name="The Broad Institute Genome Sequencing Center for Infectious Disease"/>
            <person name="Wu L."/>
            <person name="Ma J."/>
        </authorList>
    </citation>
    <scope>NUCLEOTIDE SEQUENCE [LARGE SCALE GENOMIC DNA]</scope>
    <source>
        <strain evidence="10">FCH27</strain>
    </source>
</reference>
<dbReference type="RefSeq" id="WP_255889086.1">
    <property type="nucleotide sequence ID" value="NZ_JAFMZM010000001.1"/>
</dbReference>
<dbReference type="Pfam" id="PF01553">
    <property type="entry name" value="Acyltransferase"/>
    <property type="match status" value="1"/>
</dbReference>
<dbReference type="InterPro" id="IPR000960">
    <property type="entry name" value="Flavin_mOase"/>
</dbReference>
<evidence type="ECO:0000256" key="4">
    <source>
        <dbReference type="ARBA" id="ARBA00022827"/>
    </source>
</evidence>
<evidence type="ECO:0000256" key="1">
    <source>
        <dbReference type="ARBA" id="ARBA00009183"/>
    </source>
</evidence>
<evidence type="ECO:0000259" key="8">
    <source>
        <dbReference type="SMART" id="SM00563"/>
    </source>
</evidence>
<dbReference type="EMBL" id="JBHTCH010000025">
    <property type="protein sequence ID" value="MFC7362491.1"/>
    <property type="molecule type" value="Genomic_DNA"/>
</dbReference>
<comment type="similarity">
    <text evidence="1">Belongs to the FMO family.</text>
</comment>
<comment type="similarity">
    <text evidence="2">Belongs to the FAD-binding monooxygenase family.</text>
</comment>
<feature type="region of interest" description="Disordered" evidence="7">
    <location>
        <begin position="452"/>
        <end position="475"/>
    </location>
</feature>
<dbReference type="Pfam" id="PF00743">
    <property type="entry name" value="FMO-like"/>
    <property type="match status" value="1"/>
</dbReference>
<dbReference type="SUPFAM" id="SSF51905">
    <property type="entry name" value="FAD/NAD(P)-binding domain"/>
    <property type="match status" value="2"/>
</dbReference>
<name>A0ABW2N5B5_9ACTN</name>
<evidence type="ECO:0000256" key="5">
    <source>
        <dbReference type="ARBA" id="ARBA00022857"/>
    </source>
</evidence>
<evidence type="ECO:0000313" key="10">
    <source>
        <dbReference type="Proteomes" id="UP001596524"/>
    </source>
</evidence>
<gene>
    <name evidence="9" type="ORF">ACFQO6_19635</name>
</gene>
<proteinExistence type="inferred from homology"/>
<organism evidence="9 10">
    <name type="scientific">Nocardioides astragali</name>
    <dbReference type="NCBI Taxonomy" id="1776736"/>
    <lineage>
        <taxon>Bacteria</taxon>
        <taxon>Bacillati</taxon>
        <taxon>Actinomycetota</taxon>
        <taxon>Actinomycetes</taxon>
        <taxon>Propionibacteriales</taxon>
        <taxon>Nocardioidaceae</taxon>
        <taxon>Nocardioides</taxon>
    </lineage>
</organism>
<dbReference type="InterPro" id="IPR002123">
    <property type="entry name" value="Plipid/glycerol_acylTrfase"/>
</dbReference>
<sequence>MAYLVKQSDRAPAVTAPVPVDESLPRACVIGAGSSGITAAKHLYLAGIPFDCYELGSDIGGTWVFDNSNGQSACYDSLEINTSCARMAYSDFPMPEDYPPYARHDQVRDYFEHYVDHFGFRHTITFDTTVEDVSRTADGRWEVRITGPGGTETRTYDAVLVANGHHWDPRWPEPAYPGDFAGEQIHAHDYRSGDQLQGRDVVVVGAGNSAMDIAVEASFTARTTTWSVRRTEWVLRKFFLGRPSDQVALPGWLPWWVTAARLRLGATVAGSMTKYGLPAPTHKPGQSHPVQSDQIRARLDAGAVTARPGIERLDGDRVVFVDGTSAPADLIVWATGYHVSFPFFKPELVSAQDNELPLWKRAVHPDLPGLYFLGLVQAIGAVMPIAEAQSAWIAETLAGHYVPPSDAVIRRQMLADHERDKRQFYASPRHTMEVDFDHYLWDLERERKAGRARATSSRMSRVAPTATTPVPGGGGARVRRTVARGLLRAVRWKTVGEVPQRGVLVGAPHTSNWDWVLTLLLAWRYGITIKLLVKQELFVGPLGWLLRRTGAVKLDRKNPAATIKQLLAEAEGDDPWLIGIAAEGTRSRGDYWKSGFYRIARQTGLPITLAFLDAPSRTVGWGPTFHPTGDVSADMDVLREFYADKTGFRPEGFTPPRLREEG</sequence>
<keyword evidence="5" id="KW-0521">NADP</keyword>
<protein>
    <submittedName>
        <fullName evidence="9">NAD(P)-binding domain-containing protein</fullName>
    </submittedName>
</protein>
<keyword evidence="4" id="KW-0274">FAD</keyword>
<evidence type="ECO:0000256" key="2">
    <source>
        <dbReference type="ARBA" id="ARBA00010139"/>
    </source>
</evidence>
<dbReference type="Proteomes" id="UP001596524">
    <property type="component" value="Unassembled WGS sequence"/>
</dbReference>
<evidence type="ECO:0000256" key="7">
    <source>
        <dbReference type="SAM" id="MobiDB-lite"/>
    </source>
</evidence>
<dbReference type="SMART" id="SM00563">
    <property type="entry name" value="PlsC"/>
    <property type="match status" value="1"/>
</dbReference>
<dbReference type="Gene3D" id="3.50.50.60">
    <property type="entry name" value="FAD/NAD(P)-binding domain"/>
    <property type="match status" value="1"/>
</dbReference>
<evidence type="ECO:0000256" key="3">
    <source>
        <dbReference type="ARBA" id="ARBA00022630"/>
    </source>
</evidence>
<feature type="compositionally biased region" description="Low complexity" evidence="7">
    <location>
        <begin position="461"/>
        <end position="470"/>
    </location>
</feature>